<evidence type="ECO:0000313" key="2">
    <source>
        <dbReference type="EMBL" id="RXN08114.1"/>
    </source>
</evidence>
<proteinExistence type="predicted"/>
<dbReference type="AlphaFoldDB" id="A0A498LMX0"/>
<gene>
    <name evidence="2" type="ORF">ROHU_035396</name>
</gene>
<dbReference type="STRING" id="84645.A0A498LMX0"/>
<accession>A0A498LMX0</accession>
<evidence type="ECO:0000256" key="1">
    <source>
        <dbReference type="SAM" id="MobiDB-lite"/>
    </source>
</evidence>
<feature type="region of interest" description="Disordered" evidence="1">
    <location>
        <begin position="65"/>
        <end position="87"/>
    </location>
</feature>
<dbReference type="Proteomes" id="UP000290572">
    <property type="component" value="Unassembled WGS sequence"/>
</dbReference>
<name>A0A498LMX0_LABRO</name>
<evidence type="ECO:0000313" key="3">
    <source>
        <dbReference type="Proteomes" id="UP000290572"/>
    </source>
</evidence>
<protein>
    <submittedName>
        <fullName evidence="2">Uncharacterized protein</fullName>
    </submittedName>
</protein>
<reference evidence="2 3" key="1">
    <citation type="submission" date="2018-03" db="EMBL/GenBank/DDBJ databases">
        <title>Draft genome sequence of Rohu Carp (Labeo rohita).</title>
        <authorList>
            <person name="Das P."/>
            <person name="Kushwaha B."/>
            <person name="Joshi C.G."/>
            <person name="Kumar D."/>
            <person name="Nagpure N.S."/>
            <person name="Sahoo L."/>
            <person name="Das S.P."/>
            <person name="Bit A."/>
            <person name="Patnaik S."/>
            <person name="Meher P.K."/>
            <person name="Jayasankar P."/>
            <person name="Koringa P.G."/>
            <person name="Patel N.V."/>
            <person name="Hinsu A.T."/>
            <person name="Kumar R."/>
            <person name="Pandey M."/>
            <person name="Agarwal S."/>
            <person name="Srivastava S."/>
            <person name="Singh M."/>
            <person name="Iquebal M.A."/>
            <person name="Jaiswal S."/>
            <person name="Angadi U.B."/>
            <person name="Kumar N."/>
            <person name="Raza M."/>
            <person name="Shah T.M."/>
            <person name="Rai A."/>
            <person name="Jena J.K."/>
        </authorList>
    </citation>
    <scope>NUCLEOTIDE SEQUENCE [LARGE SCALE GENOMIC DNA]</scope>
    <source>
        <strain evidence="2">DASCIFA01</strain>
        <tissue evidence="2">Testis</tissue>
    </source>
</reference>
<feature type="compositionally biased region" description="Acidic residues" evidence="1">
    <location>
        <begin position="70"/>
        <end position="87"/>
    </location>
</feature>
<organism evidence="2 3">
    <name type="scientific">Labeo rohita</name>
    <name type="common">Indian major carp</name>
    <name type="synonym">Cyprinus rohita</name>
    <dbReference type="NCBI Taxonomy" id="84645"/>
    <lineage>
        <taxon>Eukaryota</taxon>
        <taxon>Metazoa</taxon>
        <taxon>Chordata</taxon>
        <taxon>Craniata</taxon>
        <taxon>Vertebrata</taxon>
        <taxon>Euteleostomi</taxon>
        <taxon>Actinopterygii</taxon>
        <taxon>Neopterygii</taxon>
        <taxon>Teleostei</taxon>
        <taxon>Ostariophysi</taxon>
        <taxon>Cypriniformes</taxon>
        <taxon>Cyprinidae</taxon>
        <taxon>Labeoninae</taxon>
        <taxon>Labeonini</taxon>
        <taxon>Labeo</taxon>
    </lineage>
</organism>
<dbReference type="EMBL" id="QBIY01013330">
    <property type="protein sequence ID" value="RXN08114.1"/>
    <property type="molecule type" value="Genomic_DNA"/>
</dbReference>
<keyword evidence="3" id="KW-1185">Reference proteome</keyword>
<comment type="caution">
    <text evidence="2">The sequence shown here is derived from an EMBL/GenBank/DDBJ whole genome shotgun (WGS) entry which is preliminary data.</text>
</comment>
<sequence length="300" mass="34600">MASNEPSYWTLRRKAKDKVDKQLRTIQAPTYENELGYMQSNTRQDQIDEETYMDWVSHIDETEAVNIENVSEDSESDTESESETDPISLEEDLATWATEHKVTHVALNSLLHILRLHNLNLPKDSRTLLGTMRLNPEIQDKAGGQYFHFGVLNSIEEVLHQNVDLLRNIDTLDLQNTAFLFQGPQGTTKEEPTAYTNKKNKIKKMFLIVEFEGEGTTGPVAKTWYADGYSWWPPYKDLDKLLKSVRTMETPQPEKGWTRHRARILHESVSFQNVANNWKKASYTSDINSEPEIDGKRIPK</sequence>